<dbReference type="GO" id="GO:0008831">
    <property type="term" value="F:dTDP-4-dehydrorhamnose reductase activity"/>
    <property type="evidence" value="ECO:0007669"/>
    <property type="project" value="UniProtKB-EC"/>
</dbReference>
<dbReference type="PANTHER" id="PTHR10491">
    <property type="entry name" value="DTDP-4-DEHYDRORHAMNOSE REDUCTASE"/>
    <property type="match status" value="1"/>
</dbReference>
<evidence type="ECO:0000256" key="5">
    <source>
        <dbReference type="ARBA" id="ARBA00048200"/>
    </source>
</evidence>
<dbReference type="AlphaFoldDB" id="A0A974NTD6"/>
<comment type="function">
    <text evidence="6">Catalyzes the reduction of dTDP-6-deoxy-L-lyxo-4-hexulose to yield dTDP-L-rhamnose.</text>
</comment>
<comment type="similarity">
    <text evidence="2 6">Belongs to the dTDP-4-dehydrorhamnose reductase family.</text>
</comment>
<accession>A0A974NTD6</accession>
<evidence type="ECO:0000259" key="7">
    <source>
        <dbReference type="Pfam" id="PF04321"/>
    </source>
</evidence>
<dbReference type="PANTHER" id="PTHR10491:SF4">
    <property type="entry name" value="METHIONINE ADENOSYLTRANSFERASE 2 SUBUNIT BETA"/>
    <property type="match status" value="1"/>
</dbReference>
<evidence type="ECO:0000313" key="9">
    <source>
        <dbReference type="Proteomes" id="UP000595894"/>
    </source>
</evidence>
<dbReference type="EMBL" id="CP061035">
    <property type="protein sequence ID" value="QQV76640.1"/>
    <property type="molecule type" value="Genomic_DNA"/>
</dbReference>
<comment type="cofactor">
    <cofactor evidence="6">
        <name>Mg(2+)</name>
        <dbReference type="ChEBI" id="CHEBI:18420"/>
    </cofactor>
    <text evidence="6">Binds 1 Mg(2+) ion per monomer.</text>
</comment>
<organism evidence="8 9">
    <name type="scientific">Sphingomonas aliaeris</name>
    <dbReference type="NCBI Taxonomy" id="2759526"/>
    <lineage>
        <taxon>Bacteria</taxon>
        <taxon>Pseudomonadati</taxon>
        <taxon>Pseudomonadota</taxon>
        <taxon>Alphaproteobacteria</taxon>
        <taxon>Sphingomonadales</taxon>
        <taxon>Sphingomonadaceae</taxon>
        <taxon>Sphingomonas</taxon>
    </lineage>
</organism>
<dbReference type="CDD" id="cd05254">
    <property type="entry name" value="dTDP_HR_like_SDR_e"/>
    <property type="match status" value="1"/>
</dbReference>
<comment type="pathway">
    <text evidence="1 6">Carbohydrate biosynthesis; dTDP-L-rhamnose biosynthesis.</text>
</comment>
<evidence type="ECO:0000256" key="6">
    <source>
        <dbReference type="RuleBase" id="RU364082"/>
    </source>
</evidence>
<protein>
    <recommendedName>
        <fullName evidence="4 6">dTDP-4-dehydrorhamnose reductase</fullName>
        <ecNumber evidence="3 6">1.1.1.133</ecNumber>
    </recommendedName>
</protein>
<dbReference type="SUPFAM" id="SSF51735">
    <property type="entry name" value="NAD(P)-binding Rossmann-fold domains"/>
    <property type="match status" value="1"/>
</dbReference>
<comment type="catalytic activity">
    <reaction evidence="5 6">
        <text>dTDP-beta-L-rhamnose + NADP(+) = dTDP-4-dehydro-beta-L-rhamnose + NADPH + H(+)</text>
        <dbReference type="Rhea" id="RHEA:21796"/>
        <dbReference type="ChEBI" id="CHEBI:15378"/>
        <dbReference type="ChEBI" id="CHEBI:57510"/>
        <dbReference type="ChEBI" id="CHEBI:57783"/>
        <dbReference type="ChEBI" id="CHEBI:58349"/>
        <dbReference type="ChEBI" id="CHEBI:62830"/>
        <dbReference type="EC" id="1.1.1.133"/>
    </reaction>
</comment>
<dbReference type="EC" id="1.1.1.133" evidence="3 6"/>
<dbReference type="InterPro" id="IPR036291">
    <property type="entry name" value="NAD(P)-bd_dom_sf"/>
</dbReference>
<evidence type="ECO:0000256" key="2">
    <source>
        <dbReference type="ARBA" id="ARBA00010944"/>
    </source>
</evidence>
<dbReference type="Proteomes" id="UP000595894">
    <property type="component" value="Chromosome"/>
</dbReference>
<dbReference type="InterPro" id="IPR017853">
    <property type="entry name" value="GH"/>
</dbReference>
<dbReference type="Gene3D" id="3.40.50.720">
    <property type="entry name" value="NAD(P)-binding Rossmann-like Domain"/>
    <property type="match status" value="1"/>
</dbReference>
<dbReference type="Gene3D" id="3.20.20.80">
    <property type="entry name" value="Glycosidases"/>
    <property type="match status" value="1"/>
</dbReference>
<dbReference type="RefSeq" id="WP_202092176.1">
    <property type="nucleotide sequence ID" value="NZ_CP061035.1"/>
</dbReference>
<gene>
    <name evidence="8" type="ORF">H5J25_14535</name>
</gene>
<keyword evidence="6" id="KW-0521">NADP</keyword>
<dbReference type="SUPFAM" id="SSF51445">
    <property type="entry name" value="(Trans)glycosidases"/>
    <property type="match status" value="1"/>
</dbReference>
<dbReference type="InterPro" id="IPR029903">
    <property type="entry name" value="RmlD-like-bd"/>
</dbReference>
<sequence>MELWGGIECTVNRVGNRWNDQLALTGHRTRMSDLDAILSLGLTALRYPILWEDVAPEHSDRRDWSWVDPRLDRLRTSGCRVIAGLVHHGSGPHYTDLLDPGFPIGLADHARAVAERFDWIEEWTPVNEPVTTARFSALYGLWYPHAREEAAFWAALLNQIDATRLAMRQVRRINPHARLIQTDDLGRSYATAPLRQQAGFDNMRRWAGWDLLCGQVTPHHPLFDRIAAFGLSDRLRAIADDPCPPDIIAVNHYLTSDRFLDHRTELYPAIEPGGNGQMRYVDVEAIRVLQPAPQGLEGALREAWDRYHIPIAVTEVHNGCTRDEQIRWMARAWSIARRLERDDVDVRAVTSWALFGNDGWNTLLTAPGVYEPGAFDVRGRDVRPTALAGVLRDLSTGREPHPVAAQPGWWERPIRLLHAPVARPASARAHRPVPTPAAAPILIAGATGTLGQALERACRHRGLDCVLTDRTGLSLDDPASIRRALDAHRPWLAINAAGWVRVDDAETAEDACFAANAVGATNFARACDAAGIPSVNFSTDLVFDGTDPDAYDEASAPNPLSAYGRSKAAAERDITALPGRHLIVRTAAFFSPFDPHNFAWAVADTLRRGEPFHAASDHFVSPTYVPHLADAVLDLAIDGERGMWHLTNNTGISWSDFATRIAAACALDTALIVPVPGDELCWTARRPVDATLVSRRGALLPSLDHAIACFAGAMGEIRDRQRAA</sequence>
<evidence type="ECO:0000256" key="1">
    <source>
        <dbReference type="ARBA" id="ARBA00004781"/>
    </source>
</evidence>
<keyword evidence="6" id="KW-0560">Oxidoreductase</keyword>
<keyword evidence="9" id="KW-1185">Reference proteome</keyword>
<dbReference type="Pfam" id="PF04321">
    <property type="entry name" value="RmlD_sub_bind"/>
    <property type="match status" value="1"/>
</dbReference>
<evidence type="ECO:0000256" key="4">
    <source>
        <dbReference type="ARBA" id="ARBA00017099"/>
    </source>
</evidence>
<evidence type="ECO:0000313" key="8">
    <source>
        <dbReference type="EMBL" id="QQV76640.1"/>
    </source>
</evidence>
<dbReference type="Gene3D" id="3.90.25.10">
    <property type="entry name" value="UDP-galactose 4-epimerase, domain 1"/>
    <property type="match status" value="1"/>
</dbReference>
<dbReference type="InterPro" id="IPR005913">
    <property type="entry name" value="dTDP_dehydrorham_reduct"/>
</dbReference>
<feature type="domain" description="RmlD-like substrate binding" evidence="7">
    <location>
        <begin position="441"/>
        <end position="695"/>
    </location>
</feature>
<name>A0A974NTD6_9SPHN</name>
<dbReference type="KEGG" id="sari:H5J25_14535"/>
<evidence type="ECO:0000256" key="3">
    <source>
        <dbReference type="ARBA" id="ARBA00012929"/>
    </source>
</evidence>
<reference evidence="9" key="1">
    <citation type="submission" date="2020-09" db="EMBL/GenBank/DDBJ databases">
        <title>Sphingomonas sp., a new species isolated from pork steak.</title>
        <authorList>
            <person name="Heidler von Heilborn D."/>
        </authorList>
    </citation>
    <scope>NUCLEOTIDE SEQUENCE [LARGE SCALE GENOMIC DNA]</scope>
</reference>
<proteinExistence type="inferred from homology"/>